<organism evidence="1 2">
    <name type="scientific">Coregonus suidteri</name>
    <dbReference type="NCBI Taxonomy" id="861788"/>
    <lineage>
        <taxon>Eukaryota</taxon>
        <taxon>Metazoa</taxon>
        <taxon>Chordata</taxon>
        <taxon>Craniata</taxon>
        <taxon>Vertebrata</taxon>
        <taxon>Euteleostomi</taxon>
        <taxon>Actinopterygii</taxon>
        <taxon>Neopterygii</taxon>
        <taxon>Teleostei</taxon>
        <taxon>Protacanthopterygii</taxon>
        <taxon>Salmoniformes</taxon>
        <taxon>Salmonidae</taxon>
        <taxon>Coregoninae</taxon>
        <taxon>Coregonus</taxon>
    </lineage>
</organism>
<accession>A0AAN8N821</accession>
<proteinExistence type="predicted"/>
<sequence length="107" mass="11861">MGKGLLRRGGLCQDVVEDGGVGGLYVAEGGGCQFALNGADGRRWRRGPMGVVVGHRLRAGLNWLYGLPWSLHWLGWGGGHSGVRLGMRPCTRLRLRLWRSMELYMRL</sequence>
<dbReference type="Proteomes" id="UP001356427">
    <property type="component" value="Unassembled WGS sequence"/>
</dbReference>
<keyword evidence="2" id="KW-1185">Reference proteome</keyword>
<name>A0AAN8N821_9TELE</name>
<gene>
    <name evidence="1" type="ORF">J4Q44_G00073230</name>
</gene>
<reference evidence="1 2" key="1">
    <citation type="submission" date="2021-04" db="EMBL/GenBank/DDBJ databases">
        <authorList>
            <person name="De Guttry C."/>
            <person name="Zahm M."/>
            <person name="Klopp C."/>
            <person name="Cabau C."/>
            <person name="Louis A."/>
            <person name="Berthelot C."/>
            <person name="Parey E."/>
            <person name="Roest Crollius H."/>
            <person name="Montfort J."/>
            <person name="Robinson-Rechavi M."/>
            <person name="Bucao C."/>
            <person name="Bouchez O."/>
            <person name="Gislard M."/>
            <person name="Lluch J."/>
            <person name="Milhes M."/>
            <person name="Lampietro C."/>
            <person name="Lopez Roques C."/>
            <person name="Donnadieu C."/>
            <person name="Braasch I."/>
            <person name="Desvignes T."/>
            <person name="Postlethwait J."/>
            <person name="Bobe J."/>
            <person name="Wedekind C."/>
            <person name="Guiguen Y."/>
        </authorList>
    </citation>
    <scope>NUCLEOTIDE SEQUENCE [LARGE SCALE GENOMIC DNA]</scope>
    <source>
        <strain evidence="1">Cs_M1</strain>
        <tissue evidence="1">Blood</tissue>
    </source>
</reference>
<dbReference type="AlphaFoldDB" id="A0AAN8N821"/>
<protein>
    <submittedName>
        <fullName evidence="1">Uncharacterized protein</fullName>
    </submittedName>
</protein>
<comment type="caution">
    <text evidence="1">The sequence shown here is derived from an EMBL/GenBank/DDBJ whole genome shotgun (WGS) entry which is preliminary data.</text>
</comment>
<dbReference type="EMBL" id="JAGTTL010000005">
    <property type="protein sequence ID" value="KAK6322531.1"/>
    <property type="molecule type" value="Genomic_DNA"/>
</dbReference>
<evidence type="ECO:0000313" key="1">
    <source>
        <dbReference type="EMBL" id="KAK6322531.1"/>
    </source>
</evidence>
<evidence type="ECO:0000313" key="2">
    <source>
        <dbReference type="Proteomes" id="UP001356427"/>
    </source>
</evidence>